<evidence type="ECO:0000313" key="1">
    <source>
        <dbReference type="EMBL" id="KAI6651705.1"/>
    </source>
</evidence>
<sequence length="202" mass="23295">MAKLLYQRRIFNKKLSIVRLELLKSIRRVSLAKIKLRKNSSNILVPEDSGANNFIEQLEKIENLNDLNPSNPNHFIFPDEVPMYRRVNELNVWQGCCPKTLDCVEDYKKSVRLGRANLVSLMSGAMALLEEKPPRLVAKQLRCISSTAEKLASNTLNDFDKLCNNYVEGDVTCEELAAEWDKIQQRLNEVYFKFDTIDLQSK</sequence>
<gene>
    <name evidence="1" type="ORF">LOD99_4953</name>
</gene>
<dbReference type="EMBL" id="JAKMXF010000302">
    <property type="protein sequence ID" value="KAI6651705.1"/>
    <property type="molecule type" value="Genomic_DNA"/>
</dbReference>
<comment type="caution">
    <text evidence="1">The sequence shown here is derived from an EMBL/GenBank/DDBJ whole genome shotgun (WGS) entry which is preliminary data.</text>
</comment>
<keyword evidence="2" id="KW-1185">Reference proteome</keyword>
<protein>
    <submittedName>
        <fullName evidence="1">Uncharacterized protein</fullName>
    </submittedName>
</protein>
<name>A0AAV7JSH9_9METZ</name>
<dbReference type="AlphaFoldDB" id="A0AAV7JSH9"/>
<evidence type="ECO:0000313" key="2">
    <source>
        <dbReference type="Proteomes" id="UP001165289"/>
    </source>
</evidence>
<accession>A0AAV7JSH9</accession>
<organism evidence="1 2">
    <name type="scientific">Oopsacas minuta</name>
    <dbReference type="NCBI Taxonomy" id="111878"/>
    <lineage>
        <taxon>Eukaryota</taxon>
        <taxon>Metazoa</taxon>
        <taxon>Porifera</taxon>
        <taxon>Hexactinellida</taxon>
        <taxon>Hexasterophora</taxon>
        <taxon>Lyssacinosida</taxon>
        <taxon>Leucopsacidae</taxon>
        <taxon>Oopsacas</taxon>
    </lineage>
</organism>
<reference evidence="1 2" key="1">
    <citation type="journal article" date="2023" name="BMC Biol.">
        <title>The compact genome of the sponge Oopsacas minuta (Hexactinellida) is lacking key metazoan core genes.</title>
        <authorList>
            <person name="Santini S."/>
            <person name="Schenkelaars Q."/>
            <person name="Jourda C."/>
            <person name="Duchesne M."/>
            <person name="Belahbib H."/>
            <person name="Rocher C."/>
            <person name="Selva M."/>
            <person name="Riesgo A."/>
            <person name="Vervoort M."/>
            <person name="Leys S.P."/>
            <person name="Kodjabachian L."/>
            <person name="Le Bivic A."/>
            <person name="Borchiellini C."/>
            <person name="Claverie J.M."/>
            <person name="Renard E."/>
        </authorList>
    </citation>
    <scope>NUCLEOTIDE SEQUENCE [LARGE SCALE GENOMIC DNA]</scope>
    <source>
        <strain evidence="1">SPO-2</strain>
    </source>
</reference>
<proteinExistence type="predicted"/>
<dbReference type="Proteomes" id="UP001165289">
    <property type="component" value="Unassembled WGS sequence"/>
</dbReference>